<gene>
    <name evidence="11" type="ORF">SHERM_21401</name>
</gene>
<keyword evidence="6 10" id="KW-0732">Signal</keyword>
<feature type="chain" id="PRO_5040544964" description="Carboxypeptidase" evidence="10">
    <location>
        <begin position="23"/>
        <end position="409"/>
    </location>
</feature>
<evidence type="ECO:0000313" key="11">
    <source>
        <dbReference type="EMBL" id="CAA0824456.1"/>
    </source>
</evidence>
<dbReference type="Proteomes" id="UP001153555">
    <property type="component" value="Unassembled WGS sequence"/>
</dbReference>
<keyword evidence="8" id="KW-1015">Disulfide bond</keyword>
<dbReference type="EC" id="3.4.16.-" evidence="10"/>
<evidence type="ECO:0000256" key="7">
    <source>
        <dbReference type="ARBA" id="ARBA00022801"/>
    </source>
</evidence>
<evidence type="ECO:0000256" key="9">
    <source>
        <dbReference type="ARBA" id="ARBA00023180"/>
    </source>
</evidence>
<evidence type="ECO:0000256" key="4">
    <source>
        <dbReference type="ARBA" id="ARBA00022645"/>
    </source>
</evidence>
<evidence type="ECO:0000313" key="12">
    <source>
        <dbReference type="Proteomes" id="UP001153555"/>
    </source>
</evidence>
<dbReference type="FunFam" id="3.40.50.1820:FF:000030">
    <property type="entry name" value="Carboxypeptidase"/>
    <property type="match status" value="1"/>
</dbReference>
<dbReference type="InterPro" id="IPR018202">
    <property type="entry name" value="Ser_caboxypep_ser_AS"/>
</dbReference>
<dbReference type="Gene3D" id="6.10.250.940">
    <property type="match status" value="1"/>
</dbReference>
<dbReference type="PRINTS" id="PR00724">
    <property type="entry name" value="CRBOXYPTASEC"/>
</dbReference>
<dbReference type="InterPro" id="IPR029058">
    <property type="entry name" value="AB_hydrolase_fold"/>
</dbReference>
<dbReference type="Gene3D" id="3.40.50.1820">
    <property type="entry name" value="alpha/beta hydrolase"/>
    <property type="match status" value="1"/>
</dbReference>
<keyword evidence="5 10" id="KW-0645">Protease</keyword>
<evidence type="ECO:0000256" key="3">
    <source>
        <dbReference type="ARBA" id="ARBA00022525"/>
    </source>
</evidence>
<name>A0A9N7NA53_STRHE</name>
<dbReference type="EMBL" id="CACSLK010024742">
    <property type="protein sequence ID" value="CAA0824456.1"/>
    <property type="molecule type" value="Genomic_DNA"/>
</dbReference>
<dbReference type="PANTHER" id="PTHR11802">
    <property type="entry name" value="SERINE PROTEASE FAMILY S10 SERINE CARBOXYPEPTIDASE"/>
    <property type="match status" value="1"/>
</dbReference>
<keyword evidence="4 10" id="KW-0121">Carboxypeptidase</keyword>
<proteinExistence type="inferred from homology"/>
<dbReference type="OrthoDB" id="443318at2759"/>
<dbReference type="GO" id="GO:0005773">
    <property type="term" value="C:vacuole"/>
    <property type="evidence" value="ECO:0007669"/>
    <property type="project" value="TreeGrafter"/>
</dbReference>
<dbReference type="AlphaFoldDB" id="A0A9N7NA53"/>
<comment type="caution">
    <text evidence="11">The sequence shown here is derived from an EMBL/GenBank/DDBJ whole genome shotgun (WGS) entry which is preliminary data.</text>
</comment>
<dbReference type="GO" id="GO:0004185">
    <property type="term" value="F:serine-type carboxypeptidase activity"/>
    <property type="evidence" value="ECO:0007669"/>
    <property type="project" value="UniProtKB-UniRule"/>
</dbReference>
<dbReference type="InterPro" id="IPR001563">
    <property type="entry name" value="Peptidase_S10"/>
</dbReference>
<evidence type="ECO:0000256" key="8">
    <source>
        <dbReference type="ARBA" id="ARBA00023157"/>
    </source>
</evidence>
<dbReference type="PROSITE" id="PS00131">
    <property type="entry name" value="CARBOXYPEPT_SER_SER"/>
    <property type="match status" value="1"/>
</dbReference>
<accession>A0A9N7NA53</accession>
<evidence type="ECO:0000256" key="10">
    <source>
        <dbReference type="RuleBase" id="RU361156"/>
    </source>
</evidence>
<keyword evidence="3" id="KW-0964">Secreted</keyword>
<dbReference type="PANTHER" id="PTHR11802:SF132">
    <property type="entry name" value="SERINE CARBOXYPEPTIDASE-LIKE 36-RELATED"/>
    <property type="match status" value="1"/>
</dbReference>
<dbReference type="SUPFAM" id="SSF53474">
    <property type="entry name" value="alpha/beta-Hydrolases"/>
    <property type="match status" value="1"/>
</dbReference>
<keyword evidence="12" id="KW-1185">Reference proteome</keyword>
<dbReference type="PROSITE" id="PS51257">
    <property type="entry name" value="PROKAR_LIPOPROTEIN"/>
    <property type="match status" value="1"/>
</dbReference>
<keyword evidence="9" id="KW-0325">Glycoprotein</keyword>
<evidence type="ECO:0000256" key="1">
    <source>
        <dbReference type="ARBA" id="ARBA00004613"/>
    </source>
</evidence>
<protein>
    <recommendedName>
        <fullName evidence="10">Carboxypeptidase</fullName>
        <ecNumber evidence="10">3.4.16.-</ecNumber>
    </recommendedName>
</protein>
<evidence type="ECO:0000256" key="6">
    <source>
        <dbReference type="ARBA" id="ARBA00022729"/>
    </source>
</evidence>
<keyword evidence="7 10" id="KW-0378">Hydrolase</keyword>
<dbReference type="GO" id="GO:0006508">
    <property type="term" value="P:proteolysis"/>
    <property type="evidence" value="ECO:0007669"/>
    <property type="project" value="UniProtKB-KW"/>
</dbReference>
<dbReference type="GO" id="GO:0005576">
    <property type="term" value="C:extracellular region"/>
    <property type="evidence" value="ECO:0007669"/>
    <property type="project" value="UniProtKB-SubCell"/>
</dbReference>
<comment type="similarity">
    <text evidence="2 10">Belongs to the peptidase S10 family.</text>
</comment>
<evidence type="ECO:0000256" key="5">
    <source>
        <dbReference type="ARBA" id="ARBA00022670"/>
    </source>
</evidence>
<feature type="signal peptide" evidence="10">
    <location>
        <begin position="1"/>
        <end position="22"/>
    </location>
</feature>
<dbReference type="Pfam" id="PF00450">
    <property type="entry name" value="Peptidase_S10"/>
    <property type="match status" value="1"/>
</dbReference>
<comment type="subcellular location">
    <subcellularLocation>
        <location evidence="1">Secreted</location>
    </subcellularLocation>
</comment>
<reference evidence="11" key="1">
    <citation type="submission" date="2019-12" db="EMBL/GenBank/DDBJ databases">
        <authorList>
            <person name="Scholes J."/>
        </authorList>
    </citation>
    <scope>NUCLEOTIDE SEQUENCE</scope>
</reference>
<sequence>MENIRLHIVFSMILFACLTSSSHELKRQSEALSRLYKIKSKTNTHIDTRPFSADFPIERIQSQKWSKTNDLIEKLPRQPPVEFNQYSGYVPVNISAGRALFYYFVEADPEKSSKFPLLLWLNGGPGCSSLGYGAMEELGPFRVYSDGKSLYINPYSWNLVANVLFLETPAGVGFSYSNTTTDYKESGDRQTAIDNYVFLLKWLERFPEYKDRDFYIAGESYAGHHVPQLAQTILHHNLKAKRPIVKLKGMIIGNPVINDDTDILGAYQNLQTHALISNETLNQYLEYCYYSENDESSDECDKAQEQVYKDIEDINIYNIYAPQCLNSNLTKMPKKASVFNFDPCSDLYVHAYLNRPDVQKALHANVTKLPYDWAPCSIVLQNNWTDSADTVLPILHELMDNGIRVVVYR</sequence>
<organism evidence="11 12">
    <name type="scientific">Striga hermonthica</name>
    <name type="common">Purple witchweed</name>
    <name type="synonym">Buchnera hermonthica</name>
    <dbReference type="NCBI Taxonomy" id="68872"/>
    <lineage>
        <taxon>Eukaryota</taxon>
        <taxon>Viridiplantae</taxon>
        <taxon>Streptophyta</taxon>
        <taxon>Embryophyta</taxon>
        <taxon>Tracheophyta</taxon>
        <taxon>Spermatophyta</taxon>
        <taxon>Magnoliopsida</taxon>
        <taxon>eudicotyledons</taxon>
        <taxon>Gunneridae</taxon>
        <taxon>Pentapetalae</taxon>
        <taxon>asterids</taxon>
        <taxon>lamiids</taxon>
        <taxon>Lamiales</taxon>
        <taxon>Orobanchaceae</taxon>
        <taxon>Buchnereae</taxon>
        <taxon>Striga</taxon>
    </lineage>
</organism>
<evidence type="ECO:0000256" key="2">
    <source>
        <dbReference type="ARBA" id="ARBA00009431"/>
    </source>
</evidence>